<dbReference type="PANTHER" id="PTHR37306">
    <property type="entry name" value="COLICIN V PRODUCTION PROTEIN"/>
    <property type="match status" value="1"/>
</dbReference>
<keyword evidence="7" id="KW-1185">Reference proteome</keyword>
<evidence type="ECO:0000313" key="6">
    <source>
        <dbReference type="EMBL" id="GAP03001.1"/>
    </source>
</evidence>
<feature type="transmembrane region" description="Helical" evidence="5">
    <location>
        <begin position="30"/>
        <end position="55"/>
    </location>
</feature>
<dbReference type="Proteomes" id="UP000061227">
    <property type="component" value="Unassembled WGS sequence"/>
</dbReference>
<keyword evidence="2 5" id="KW-0812">Transmembrane</keyword>
<proteinExistence type="predicted"/>
<dbReference type="InterPro" id="IPR003825">
    <property type="entry name" value="Colicin-V_CvpA"/>
</dbReference>
<evidence type="ECO:0000256" key="3">
    <source>
        <dbReference type="ARBA" id="ARBA00022989"/>
    </source>
</evidence>
<feature type="transmembrane region" description="Helical" evidence="5">
    <location>
        <begin position="116"/>
        <end position="139"/>
    </location>
</feature>
<dbReference type="STRING" id="220714.SAMN05660469_1167"/>
<dbReference type="Pfam" id="PF02674">
    <property type="entry name" value="Colicin_V"/>
    <property type="match status" value="1"/>
</dbReference>
<dbReference type="AlphaFoldDB" id="A0A3F3GU99"/>
<gene>
    <name evidence="6" type="ORF">FPFC_031870</name>
</gene>
<name>A0A3F3GU99_9LACO</name>
<comment type="subcellular location">
    <subcellularLocation>
        <location evidence="1">Membrane</location>
        <topology evidence="1">Multi-pass membrane protein</topology>
    </subcellularLocation>
</comment>
<organism evidence="6 7">
    <name type="scientific">Fructobacillus pseudoficulneus</name>
    <dbReference type="NCBI Taxonomy" id="220714"/>
    <lineage>
        <taxon>Bacteria</taxon>
        <taxon>Bacillati</taxon>
        <taxon>Bacillota</taxon>
        <taxon>Bacilli</taxon>
        <taxon>Lactobacillales</taxon>
        <taxon>Lactobacillaceae</taxon>
        <taxon>Fructobacillus</taxon>
    </lineage>
</organism>
<dbReference type="OrthoDB" id="2143375at2"/>
<dbReference type="GO" id="GO:0016020">
    <property type="term" value="C:membrane"/>
    <property type="evidence" value="ECO:0007669"/>
    <property type="project" value="UniProtKB-SubCell"/>
</dbReference>
<keyword evidence="4 5" id="KW-0472">Membrane</keyword>
<evidence type="ECO:0000256" key="4">
    <source>
        <dbReference type="ARBA" id="ARBA00023136"/>
    </source>
</evidence>
<sequence>MILTLIFLVFLLLMVWSGYSEGLVHVLARLAVWALVFYMATVLSKPLAELFSSWVSGQFARPGVPQTVSREGTQFLSSGLAFTVVMMVGSMIGHFLLRPIRFVRRLPFLGRLDGLLGGLVFLAIGVVVSFFVLQVLSVLPNAWLQMQFSQSQFLNQFLDSTPVLSNQIYQWWL</sequence>
<protein>
    <submittedName>
        <fullName evidence="6">Hypothetical membrane spanning protein</fullName>
    </submittedName>
</protein>
<reference evidence="6 7" key="1">
    <citation type="journal article" date="2015" name="BMC Genomics">
        <title>Comparative genomics of Fructobacillus spp. and Leuconostoc spp. reveals niche-specific evolution of Fructobacillus spp.</title>
        <authorList>
            <person name="Endo A."/>
            <person name="Tanizawa Y."/>
            <person name="Tanaka N."/>
            <person name="Maeno S."/>
            <person name="Kumar H."/>
            <person name="Shiwa Y."/>
            <person name="Okada S."/>
            <person name="Yoshikawa H."/>
            <person name="Dicks L."/>
            <person name="Nakagawa J."/>
            <person name="Arita M."/>
        </authorList>
    </citation>
    <scope>NUCLEOTIDE SEQUENCE [LARGE SCALE GENOMIC DNA]</scope>
    <source>
        <strain evidence="6 7">DSM 15468</strain>
    </source>
</reference>
<keyword evidence="3 5" id="KW-1133">Transmembrane helix</keyword>
<dbReference type="RefSeq" id="WP_059378229.1">
    <property type="nucleotide sequence ID" value="NZ_DF968065.1"/>
</dbReference>
<accession>A0A3F3GU99</accession>
<evidence type="ECO:0000256" key="5">
    <source>
        <dbReference type="SAM" id="Phobius"/>
    </source>
</evidence>
<feature type="transmembrane region" description="Helical" evidence="5">
    <location>
        <begin position="75"/>
        <end position="96"/>
    </location>
</feature>
<evidence type="ECO:0000256" key="2">
    <source>
        <dbReference type="ARBA" id="ARBA00022692"/>
    </source>
</evidence>
<dbReference type="GO" id="GO:0009403">
    <property type="term" value="P:toxin biosynthetic process"/>
    <property type="evidence" value="ECO:0007669"/>
    <property type="project" value="InterPro"/>
</dbReference>
<dbReference type="PANTHER" id="PTHR37306:SF1">
    <property type="entry name" value="COLICIN V PRODUCTION PROTEIN"/>
    <property type="match status" value="1"/>
</dbReference>
<evidence type="ECO:0000313" key="7">
    <source>
        <dbReference type="Proteomes" id="UP000061227"/>
    </source>
</evidence>
<evidence type="ECO:0000256" key="1">
    <source>
        <dbReference type="ARBA" id="ARBA00004141"/>
    </source>
</evidence>
<dbReference type="EMBL" id="DF968065">
    <property type="protein sequence ID" value="GAP03001.1"/>
    <property type="molecule type" value="Genomic_DNA"/>
</dbReference>